<dbReference type="InterPro" id="IPR027417">
    <property type="entry name" value="P-loop_NTPase"/>
</dbReference>
<name>A0A1F6CIZ5_HANXR</name>
<organism evidence="1 2">
    <name type="scientific">Handelsmanbacteria sp. (strain RIFCSPLOWO2_12_FULL_64_10)</name>
    <dbReference type="NCBI Taxonomy" id="1817868"/>
    <lineage>
        <taxon>Bacteria</taxon>
        <taxon>Candidatus Handelsmaniibacteriota</taxon>
    </lineage>
</organism>
<dbReference type="GO" id="GO:0008817">
    <property type="term" value="F:corrinoid adenosyltransferase activity"/>
    <property type="evidence" value="ECO:0007669"/>
    <property type="project" value="InterPro"/>
</dbReference>
<dbReference type="Gene3D" id="3.40.50.300">
    <property type="entry name" value="P-loop containing nucleotide triphosphate hydrolases"/>
    <property type="match status" value="1"/>
</dbReference>
<dbReference type="PIRSF" id="PIRSF015617">
    <property type="entry name" value="Adensltrnsf_CobA"/>
    <property type="match status" value="1"/>
</dbReference>
<dbReference type="EMBL" id="MFKF01000239">
    <property type="protein sequence ID" value="OGG49125.1"/>
    <property type="molecule type" value="Genomic_DNA"/>
</dbReference>
<evidence type="ECO:0000313" key="2">
    <source>
        <dbReference type="Proteomes" id="UP000178606"/>
    </source>
</evidence>
<protein>
    <recommendedName>
        <fullName evidence="3">Cob(I)yrinic acid a,c-diamide adenosyltransferase</fullName>
    </recommendedName>
</protein>
<dbReference type="PANTHER" id="PTHR46638">
    <property type="entry name" value="CORRINOID ADENOSYLTRANSFERASE"/>
    <property type="match status" value="1"/>
</dbReference>
<dbReference type="Pfam" id="PF02572">
    <property type="entry name" value="CobA_CobO_BtuR"/>
    <property type="match status" value="1"/>
</dbReference>
<reference evidence="1 2" key="1">
    <citation type="journal article" date="2016" name="Nat. Commun.">
        <title>Thousands of microbial genomes shed light on interconnected biogeochemical processes in an aquifer system.</title>
        <authorList>
            <person name="Anantharaman K."/>
            <person name="Brown C.T."/>
            <person name="Hug L.A."/>
            <person name="Sharon I."/>
            <person name="Castelle C.J."/>
            <person name="Probst A.J."/>
            <person name="Thomas B.C."/>
            <person name="Singh A."/>
            <person name="Wilkins M.J."/>
            <person name="Karaoz U."/>
            <person name="Brodie E.L."/>
            <person name="Williams K.H."/>
            <person name="Hubbard S.S."/>
            <person name="Banfield J.F."/>
        </authorList>
    </citation>
    <scope>NUCLEOTIDE SEQUENCE [LARGE SCALE GENOMIC DNA]</scope>
    <source>
        <strain evidence="2">RIFCSPLOWO2_12_FULL_64_10</strain>
    </source>
</reference>
<proteinExistence type="predicted"/>
<accession>A0A1F6CIZ5</accession>
<sequence>MPPARDGEKDHQVHVYYGYGKGKTTCCVGLAVRALGAGRRVALVQFDKGYDGEHEHYSERHILRGLEGIDLYPTGCERMRPDGSFRFGVEDGDLKEAGRGLEVAGRLIREGGQDLLILDEVLAAVAYGLLGQGDVMGLLDLYDADRRCELVLSGHKVWDALVERADLVTEMRKVKHYYARGTPARPGIEF</sequence>
<comment type="caution">
    <text evidence="1">The sequence shown here is derived from an EMBL/GenBank/DDBJ whole genome shotgun (WGS) entry which is preliminary data.</text>
</comment>
<dbReference type="PANTHER" id="PTHR46638:SF1">
    <property type="entry name" value="CORRINOID ADENOSYLTRANSFERASE"/>
    <property type="match status" value="1"/>
</dbReference>
<dbReference type="Proteomes" id="UP000178606">
    <property type="component" value="Unassembled WGS sequence"/>
</dbReference>
<evidence type="ECO:0000313" key="1">
    <source>
        <dbReference type="EMBL" id="OGG49125.1"/>
    </source>
</evidence>
<evidence type="ECO:0008006" key="3">
    <source>
        <dbReference type="Google" id="ProtNLM"/>
    </source>
</evidence>
<dbReference type="AlphaFoldDB" id="A0A1F6CIZ5"/>
<dbReference type="SUPFAM" id="SSF52540">
    <property type="entry name" value="P-loop containing nucleoside triphosphate hydrolases"/>
    <property type="match status" value="1"/>
</dbReference>
<dbReference type="GO" id="GO:0005524">
    <property type="term" value="F:ATP binding"/>
    <property type="evidence" value="ECO:0007669"/>
    <property type="project" value="InterPro"/>
</dbReference>
<dbReference type="InterPro" id="IPR003724">
    <property type="entry name" value="CblAdoTrfase_CobA"/>
</dbReference>
<gene>
    <name evidence="1" type="ORF">A3F84_26785</name>
</gene>
<dbReference type="GO" id="GO:0009236">
    <property type="term" value="P:cobalamin biosynthetic process"/>
    <property type="evidence" value="ECO:0007669"/>
    <property type="project" value="InterPro"/>
</dbReference>